<gene>
    <name evidence="1" type="ORF">DLM78_22230</name>
</gene>
<organism evidence="1 2">
    <name type="scientific">Leptospira stimsonii</name>
    <dbReference type="NCBI Taxonomy" id="2202203"/>
    <lineage>
        <taxon>Bacteria</taxon>
        <taxon>Pseudomonadati</taxon>
        <taxon>Spirochaetota</taxon>
        <taxon>Spirochaetia</taxon>
        <taxon>Leptospirales</taxon>
        <taxon>Leptospiraceae</taxon>
        <taxon>Leptospira</taxon>
    </lineage>
</organism>
<evidence type="ECO:0000313" key="1">
    <source>
        <dbReference type="EMBL" id="RHX83228.1"/>
    </source>
</evidence>
<sequence length="178" mass="20094">MRSQVHIIMSMFVIIMFASVSCEDETEYKDTPEERRTKLLVYFLDFTPWNQKSYINPCNDSSISNAVAINSPQSIIGSTQNFRFITGINGLKYSMTISSDYPSCGVRLEINNCKDLREYANNSIVTCNQGTFDQFISGGTQVCNIPSFKNQLVIISIYPNSINYPKTSCNTISFEVLP</sequence>
<dbReference type="EMBL" id="QHCS01000010">
    <property type="protein sequence ID" value="RHX83228.1"/>
    <property type="molecule type" value="Genomic_DNA"/>
</dbReference>
<evidence type="ECO:0008006" key="3">
    <source>
        <dbReference type="Google" id="ProtNLM"/>
    </source>
</evidence>
<reference evidence="2" key="1">
    <citation type="submission" date="2018-05" db="EMBL/GenBank/DDBJ databases">
        <title>Leptospira yasudae sp. nov. and Leptospira stimsonii sp. nov., two pathogenic species of the genus Leptospira isolated from environmental sources.</title>
        <authorList>
            <person name="Casanovas-Massana A."/>
            <person name="Hamond C."/>
            <person name="Santos L.A."/>
            <person name="Hacker K.P."/>
            <person name="Balassiano I."/>
            <person name="Medeiros M.A."/>
            <person name="Reis M.G."/>
            <person name="Ko A.I."/>
            <person name="Wunder E.A."/>
        </authorList>
    </citation>
    <scope>NUCLEOTIDE SEQUENCE [LARGE SCALE GENOMIC DNA]</scope>
    <source>
        <strain evidence="2">AMB6-RJ</strain>
    </source>
</reference>
<dbReference type="Proteomes" id="UP000266669">
    <property type="component" value="Unassembled WGS sequence"/>
</dbReference>
<evidence type="ECO:0000313" key="2">
    <source>
        <dbReference type="Proteomes" id="UP000266669"/>
    </source>
</evidence>
<dbReference type="AlphaFoldDB" id="A0A8B3CMF3"/>
<dbReference type="PROSITE" id="PS51257">
    <property type="entry name" value="PROKAR_LIPOPROTEIN"/>
    <property type="match status" value="1"/>
</dbReference>
<protein>
    <recommendedName>
        <fullName evidence="3">Lipoprotein</fullName>
    </recommendedName>
</protein>
<proteinExistence type="predicted"/>
<name>A0A8B3CMF3_9LEPT</name>
<comment type="caution">
    <text evidence="1">The sequence shown here is derived from an EMBL/GenBank/DDBJ whole genome shotgun (WGS) entry which is preliminary data.</text>
</comment>
<accession>A0A8B3CMF3</accession>